<dbReference type="OMA" id="CFAIKGQ"/>
<dbReference type="SUPFAM" id="SSF52540">
    <property type="entry name" value="P-loop containing nucleoside triphosphate hydrolases"/>
    <property type="match status" value="1"/>
</dbReference>
<dbReference type="PROSITE" id="PS51722">
    <property type="entry name" value="G_TR_2"/>
    <property type="match status" value="1"/>
</dbReference>
<dbReference type="GO" id="GO:0005525">
    <property type="term" value="F:GTP binding"/>
    <property type="evidence" value="ECO:0007669"/>
    <property type="project" value="InterPro"/>
</dbReference>
<dbReference type="PRINTS" id="PR00315">
    <property type="entry name" value="ELONGATNFCT"/>
</dbReference>
<name>A0A0N5CUA0_THECL</name>
<dbReference type="InterPro" id="IPR049394">
    <property type="entry name" value="eEFSec_C"/>
</dbReference>
<dbReference type="InterPro" id="IPR027417">
    <property type="entry name" value="P-loop_NTPase"/>
</dbReference>
<dbReference type="Proteomes" id="UP000276776">
    <property type="component" value="Unassembled WGS sequence"/>
</dbReference>
<dbReference type="EMBL" id="UYYF01004267">
    <property type="protein sequence ID" value="VDN00830.1"/>
    <property type="molecule type" value="Genomic_DNA"/>
</dbReference>
<dbReference type="InterPro" id="IPR000795">
    <property type="entry name" value="T_Tr_GTP-bd_dom"/>
</dbReference>
<dbReference type="Pfam" id="PF21131">
    <property type="entry name" value="eEFSec_4th"/>
    <property type="match status" value="1"/>
</dbReference>
<dbReference type="InterPro" id="IPR009000">
    <property type="entry name" value="Transl_B-barrel_sf"/>
</dbReference>
<dbReference type="Gene3D" id="2.40.30.10">
    <property type="entry name" value="Translation factors"/>
    <property type="match status" value="2"/>
</dbReference>
<dbReference type="Gene3D" id="3.40.50.300">
    <property type="entry name" value="P-loop containing nucleotide triphosphate hydrolases"/>
    <property type="match status" value="1"/>
</dbReference>
<dbReference type="CDD" id="cd04094">
    <property type="entry name" value="eSelB_III"/>
    <property type="match status" value="1"/>
</dbReference>
<organism evidence="4">
    <name type="scientific">Thelazia callipaeda</name>
    <name type="common">Oriental eyeworm</name>
    <name type="synonym">Parasitic nematode</name>
    <dbReference type="NCBI Taxonomy" id="103827"/>
    <lineage>
        <taxon>Eukaryota</taxon>
        <taxon>Metazoa</taxon>
        <taxon>Ecdysozoa</taxon>
        <taxon>Nematoda</taxon>
        <taxon>Chromadorea</taxon>
        <taxon>Rhabditida</taxon>
        <taxon>Spirurina</taxon>
        <taxon>Spiruromorpha</taxon>
        <taxon>Thelazioidea</taxon>
        <taxon>Thelaziidae</taxon>
        <taxon>Thelazia</taxon>
    </lineage>
</organism>
<dbReference type="AlphaFoldDB" id="A0A0N5CUA0"/>
<dbReference type="Pfam" id="PF21208">
    <property type="entry name" value="euk_SelB_III"/>
    <property type="match status" value="1"/>
</dbReference>
<dbReference type="WBParaSite" id="TCLT_0000382901-mRNA-1">
    <property type="protein sequence ID" value="TCLT_0000382901-mRNA-1"/>
    <property type="gene ID" value="TCLT_0000382901"/>
</dbReference>
<keyword evidence="3" id="KW-1185">Reference proteome</keyword>
<dbReference type="GO" id="GO:0003924">
    <property type="term" value="F:GTPase activity"/>
    <property type="evidence" value="ECO:0007669"/>
    <property type="project" value="InterPro"/>
</dbReference>
<dbReference type="GO" id="GO:0003746">
    <property type="term" value="F:translation elongation factor activity"/>
    <property type="evidence" value="ECO:0007669"/>
    <property type="project" value="TreeGrafter"/>
</dbReference>
<dbReference type="InterPro" id="IPR049393">
    <property type="entry name" value="eEFSec_III"/>
</dbReference>
<reference evidence="4" key="1">
    <citation type="submission" date="2016-04" db="UniProtKB">
        <authorList>
            <consortium name="WormBaseParasite"/>
        </authorList>
    </citation>
    <scope>IDENTIFICATION</scope>
</reference>
<proteinExistence type="predicted"/>
<dbReference type="STRING" id="103827.A0A0N5CUA0"/>
<dbReference type="InterPro" id="IPR050055">
    <property type="entry name" value="EF-Tu_GTPase"/>
</dbReference>
<feature type="domain" description="Tr-type G" evidence="1">
    <location>
        <begin position="4"/>
        <end position="182"/>
    </location>
</feature>
<dbReference type="PANTHER" id="PTHR43721:SF11">
    <property type="entry name" value="SELENOCYSTEINE-SPECIFIC ELONGATION FACTOR"/>
    <property type="match status" value="1"/>
</dbReference>
<evidence type="ECO:0000313" key="2">
    <source>
        <dbReference type="EMBL" id="VDN00830.1"/>
    </source>
</evidence>
<reference evidence="2 3" key="2">
    <citation type="submission" date="2018-11" db="EMBL/GenBank/DDBJ databases">
        <authorList>
            <consortium name="Pathogen Informatics"/>
        </authorList>
    </citation>
    <scope>NUCLEOTIDE SEQUENCE [LARGE SCALE GENOMIC DNA]</scope>
</reference>
<dbReference type="GO" id="GO:0001514">
    <property type="term" value="P:selenocysteine incorporation"/>
    <property type="evidence" value="ECO:0007669"/>
    <property type="project" value="TreeGrafter"/>
</dbReference>
<protein>
    <submittedName>
        <fullName evidence="4">Tr-type G domain-containing protein</fullName>
    </submittedName>
</protein>
<accession>A0A0N5CUA0</accession>
<evidence type="ECO:0000313" key="4">
    <source>
        <dbReference type="WBParaSite" id="TCLT_0000382901-mRNA-1"/>
    </source>
</evidence>
<evidence type="ECO:0000313" key="3">
    <source>
        <dbReference type="Proteomes" id="UP000276776"/>
    </source>
</evidence>
<dbReference type="SUPFAM" id="SSF50447">
    <property type="entry name" value="Translation proteins"/>
    <property type="match status" value="1"/>
</dbReference>
<evidence type="ECO:0000259" key="1">
    <source>
        <dbReference type="PROSITE" id="PS51722"/>
    </source>
</evidence>
<sequence length="736" mass="83500">MVSRKSLNVGVLGHVDCGKTTLAKALSTMGSTAAFDKHASASNLRANTIDLGYSTFSIDDTVIALIDCPGHGSLIKSVLAASSVFDLGIVVINGSKGIEQQTAEHLLLVSLLCPDHVIMVINKVDLITKEILEKLTKHCKKVANILMITSNLQIVPVSLIENKQESVQAVLRALRSALYTPQRVSSGHFMMFVDHCFPVKGKGTVMTGTVVDGMCKVGMDVEIAALREKRKIKSMQRWKEDVCSATIGDRAALLFQNIPSKNIDRTVIFEPEWLRPVQFLLIDVNRFVYFQGNLHQCSKLHISTGFYTVMGRCQFLAPPVSQEKNDYEIVPELDENVKFAILSLEGSIYVKEGSFYIASKLDHQGKGCRFVFYGKFLKLLNDDKEIRQYRRKQKVGQIERVENKRSVICSGLFKKEAKIDIYLNMDVYLSTGEVGCLESPFGKKGKVRVTFAEDLLESTLNAFEKGCNVQLNAVRHFHLYLAAARRISLFWNLSNHKSGYCSYLSGESNNSVKMNSHQKARSNHLRRSAEIVVGACRDSVDENIVRPKKGYIEIRKNPRNIETRKTLSEMQEKVEQLAKIVHKLRVNEKEKEEDVKLDAKKVEDFDEEIRLSADVNCPVERMSFTVRTPDRRLLLKVFIGNTNSRTILEMLRGRKVRINEVVIYDFAIVCKPMDTFDIWKGELEENPAFARVDRFQILRMILSPCCQYYTIHAIALRDFLVENWFPWEISKNSQNT</sequence>
<dbReference type="PANTHER" id="PTHR43721">
    <property type="entry name" value="ELONGATION FACTOR TU-RELATED"/>
    <property type="match status" value="1"/>
</dbReference>
<gene>
    <name evidence="2" type="ORF">TCLT_LOCUS3818</name>
</gene>
<dbReference type="OrthoDB" id="2067at2759"/>
<dbReference type="Pfam" id="PF00009">
    <property type="entry name" value="GTP_EFTU"/>
    <property type="match status" value="1"/>
</dbReference>